<accession>A0ABR4Q9C2</accession>
<evidence type="ECO:0000256" key="4">
    <source>
        <dbReference type="ARBA" id="ARBA00006679"/>
    </source>
</evidence>
<keyword evidence="7 13" id="KW-1133">Transmembrane helix</keyword>
<evidence type="ECO:0000256" key="3">
    <source>
        <dbReference type="ARBA" id="ARBA00004585"/>
    </source>
</evidence>
<dbReference type="InterPro" id="IPR013783">
    <property type="entry name" value="Ig-like_fold"/>
</dbReference>
<dbReference type="Proteomes" id="UP001651158">
    <property type="component" value="Unassembled WGS sequence"/>
</dbReference>
<evidence type="ECO:0000256" key="8">
    <source>
        <dbReference type="ARBA" id="ARBA00023136"/>
    </source>
</evidence>
<proteinExistence type="inferred from homology"/>
<dbReference type="EMBL" id="JAKROA010000006">
    <property type="protein sequence ID" value="KAL5106308.1"/>
    <property type="molecule type" value="Genomic_DNA"/>
</dbReference>
<evidence type="ECO:0000256" key="9">
    <source>
        <dbReference type="ARBA" id="ARBA00023140"/>
    </source>
</evidence>
<dbReference type="PANTHER" id="PTHR13163:SF0">
    <property type="entry name" value="NOVEL ACETYLCHOLINE RECEPTOR CHAPERONE"/>
    <property type="match status" value="1"/>
</dbReference>
<evidence type="ECO:0000313" key="15">
    <source>
        <dbReference type="EMBL" id="KAL5106308.1"/>
    </source>
</evidence>
<comment type="subcellular location">
    <subcellularLocation>
        <location evidence="2">Cytoplasmic vesicle</location>
    </subcellularLocation>
    <subcellularLocation>
        <location evidence="1">Endoplasmic reticulum membrane</location>
        <topology evidence="1">Multi-pass membrane protein</topology>
    </subcellularLocation>
    <subcellularLocation>
        <location evidence="3">Peroxisome membrane</location>
        <topology evidence="3">Multi-pass membrane protein</topology>
    </subcellularLocation>
</comment>
<evidence type="ECO:0000256" key="2">
    <source>
        <dbReference type="ARBA" id="ARBA00004541"/>
    </source>
</evidence>
<dbReference type="InterPro" id="IPR040399">
    <property type="entry name" value="TMEM35A/B"/>
</dbReference>
<name>A0ABR4Q9C2_9CEST</name>
<feature type="transmembrane region" description="Helical" evidence="13">
    <location>
        <begin position="65"/>
        <end position="81"/>
    </location>
</feature>
<dbReference type="InterPro" id="IPR056565">
    <property type="entry name" value="Fn3_ATF7IP"/>
</dbReference>
<evidence type="ECO:0000256" key="1">
    <source>
        <dbReference type="ARBA" id="ARBA00004477"/>
    </source>
</evidence>
<dbReference type="InterPro" id="IPR036116">
    <property type="entry name" value="FN3_sf"/>
</dbReference>
<evidence type="ECO:0000256" key="10">
    <source>
        <dbReference type="ARBA" id="ARBA00023186"/>
    </source>
</evidence>
<keyword evidence="6" id="KW-0256">Endoplasmic reticulum</keyword>
<keyword evidence="16" id="KW-1185">Reference proteome</keyword>
<keyword evidence="9" id="KW-0576">Peroxisome</keyword>
<sequence length="639" mass="70309">MSDVALKSISIIIGAFFILFGILKVVPLFSTDLYHDMRGIFARSAKVFPLQRFTGWRPEADTMRRFYGAVEMVCGVVLMVGRENIADIANMALMVLLFFVLFANWALGEGLKEASHAIVLGLVLTCRFVIRLQTLQKTEGDLEPMERNKIDIAFRKELRRRIAELHESVCETQKIIKESSKAGSEWMMRKKTQGKFAEHDSDLLQMPAHTERGTEHETEVNEPLRKKMLIEANSAGAQFACKGGTDTTNASKLSTGSNIEAVPKSIFESELQDPVVLERLKGTIKLKLQGSVTQAVKGLLNVVSLSIEEVNYLKKVTQELQKRIRKLETISRKVEALIIESMPPAPKPVEAAVDNLLELNTVVIPPSQSHRAPDEATVTPATTYIATGTPPVPPTLPLSSSHPLTQTSQILPLQVSQAVPNPSVTEAITYATAQLAVEATQTVASIAPLPACDFSVSSLDALSTCVQPPLLLSISVSSEGVCLQWELDSVEFSFEPAAFYELYSYASSDVDPRFPLSSDVWQKVGTIEALPLPMACTLTSVQPENIYYFAVRSIDRFQRTSEWSNVVDVQESKRRVKWWKGRDEAFKGSRQALFSSLLCSTLHSLATFIPKTGARPLALGTTTSAAAVGDVPSRKDQHG</sequence>
<dbReference type="Pfam" id="PF16794">
    <property type="entry name" value="fn3_4"/>
    <property type="match status" value="1"/>
</dbReference>
<comment type="similarity">
    <text evidence="4">Belongs to the DoxX family.</text>
</comment>
<organism evidence="15 16">
    <name type="scientific">Taenia crassiceps</name>
    <dbReference type="NCBI Taxonomy" id="6207"/>
    <lineage>
        <taxon>Eukaryota</taxon>
        <taxon>Metazoa</taxon>
        <taxon>Spiralia</taxon>
        <taxon>Lophotrochozoa</taxon>
        <taxon>Platyhelminthes</taxon>
        <taxon>Cestoda</taxon>
        <taxon>Eucestoda</taxon>
        <taxon>Cyclophyllidea</taxon>
        <taxon>Taeniidae</taxon>
        <taxon>Taenia</taxon>
    </lineage>
</organism>
<evidence type="ECO:0000256" key="5">
    <source>
        <dbReference type="ARBA" id="ARBA00022692"/>
    </source>
</evidence>
<dbReference type="Gene3D" id="2.60.40.10">
    <property type="entry name" value="Immunoglobulins"/>
    <property type="match status" value="1"/>
</dbReference>
<reference evidence="15 16" key="1">
    <citation type="journal article" date="2022" name="Front. Cell. Infect. Microbiol.">
        <title>The Genomes of Two Strains of Taenia crassiceps the Animal Model for the Study of Human Cysticercosis.</title>
        <authorList>
            <person name="Bobes R.J."/>
            <person name="Estrada K."/>
            <person name="Rios-Valencia D.G."/>
            <person name="Calderon-Gallegos A."/>
            <person name="de la Torre P."/>
            <person name="Carrero J.C."/>
            <person name="Sanchez-Flores A."/>
            <person name="Laclette J.P."/>
        </authorList>
    </citation>
    <scope>NUCLEOTIDE SEQUENCE [LARGE SCALE GENOMIC DNA]</scope>
    <source>
        <strain evidence="15">WFUcys</strain>
    </source>
</reference>
<keyword evidence="5 13" id="KW-0812">Transmembrane</keyword>
<protein>
    <recommendedName>
        <fullName evidence="12">Novel acetylcholine receptor chaperone</fullName>
    </recommendedName>
</protein>
<evidence type="ECO:0000259" key="14">
    <source>
        <dbReference type="Pfam" id="PF16794"/>
    </source>
</evidence>
<feature type="domain" description="Activating transcription factor 7-interacting protein Fn3" evidence="14">
    <location>
        <begin position="472"/>
        <end position="567"/>
    </location>
</feature>
<keyword evidence="11" id="KW-0968">Cytoplasmic vesicle</keyword>
<dbReference type="PANTHER" id="PTHR13163">
    <property type="entry name" value="SPINAL CORD EXPRESSION PROTEIN 4"/>
    <property type="match status" value="1"/>
</dbReference>
<evidence type="ECO:0000256" key="6">
    <source>
        <dbReference type="ARBA" id="ARBA00022824"/>
    </source>
</evidence>
<evidence type="ECO:0000313" key="16">
    <source>
        <dbReference type="Proteomes" id="UP001651158"/>
    </source>
</evidence>
<feature type="transmembrane region" description="Helical" evidence="13">
    <location>
        <begin position="9"/>
        <end position="29"/>
    </location>
</feature>
<gene>
    <name evidence="15" type="ORF">TcWFU_006905</name>
</gene>
<feature type="transmembrane region" description="Helical" evidence="13">
    <location>
        <begin position="88"/>
        <end position="108"/>
    </location>
</feature>
<comment type="caution">
    <text evidence="15">The sequence shown here is derived from an EMBL/GenBank/DDBJ whole genome shotgun (WGS) entry which is preliminary data.</text>
</comment>
<evidence type="ECO:0000256" key="13">
    <source>
        <dbReference type="SAM" id="Phobius"/>
    </source>
</evidence>
<keyword evidence="8 13" id="KW-0472">Membrane</keyword>
<evidence type="ECO:0000256" key="11">
    <source>
        <dbReference type="ARBA" id="ARBA00023329"/>
    </source>
</evidence>
<dbReference type="SUPFAM" id="SSF49265">
    <property type="entry name" value="Fibronectin type III"/>
    <property type="match status" value="1"/>
</dbReference>
<evidence type="ECO:0000256" key="12">
    <source>
        <dbReference type="ARBA" id="ARBA00024424"/>
    </source>
</evidence>
<keyword evidence="10" id="KW-0143">Chaperone</keyword>
<evidence type="ECO:0000256" key="7">
    <source>
        <dbReference type="ARBA" id="ARBA00022989"/>
    </source>
</evidence>